<protein>
    <submittedName>
        <fullName evidence="1">Uncharacterized protein</fullName>
    </submittedName>
</protein>
<dbReference type="EMBL" id="FSRE01000003">
    <property type="protein sequence ID" value="SIO03877.1"/>
    <property type="molecule type" value="Genomic_DNA"/>
</dbReference>
<name>A0A1N6G8P0_9GAMM</name>
<sequence>MTTALIRSARPMSKLPPELLLHWSVPLWRQRRGVPDFLQRAENPPAPEPAQTGPAAHFSGFFVPETLSEAAEALLANILRACPWLGERHDYADVAAPLSAESGQAWVFGEPDWWESADELPVRCIQLPDLDAMLEEPLLKKQAYLTLLKARDGEL</sequence>
<accession>A0A1N6G8P0</accession>
<dbReference type="STRING" id="364032.SAMN05443662_1238"/>
<dbReference type="Proteomes" id="UP000198461">
    <property type="component" value="Unassembled WGS sequence"/>
</dbReference>
<organism evidence="1 2">
    <name type="scientific">Sulfurivirga caldicuralii</name>
    <dbReference type="NCBI Taxonomy" id="364032"/>
    <lineage>
        <taxon>Bacteria</taxon>
        <taxon>Pseudomonadati</taxon>
        <taxon>Pseudomonadota</taxon>
        <taxon>Gammaproteobacteria</taxon>
        <taxon>Thiotrichales</taxon>
        <taxon>Piscirickettsiaceae</taxon>
        <taxon>Sulfurivirga</taxon>
    </lineage>
</organism>
<dbReference type="AlphaFoldDB" id="A0A1N6G8P0"/>
<evidence type="ECO:0000313" key="2">
    <source>
        <dbReference type="Proteomes" id="UP000198461"/>
    </source>
</evidence>
<evidence type="ECO:0000313" key="1">
    <source>
        <dbReference type="EMBL" id="SIO03877.1"/>
    </source>
</evidence>
<gene>
    <name evidence="1" type="ORF">SAMN05443662_1238</name>
</gene>
<proteinExistence type="predicted"/>
<keyword evidence="2" id="KW-1185">Reference proteome</keyword>
<reference evidence="1 2" key="1">
    <citation type="submission" date="2016-11" db="EMBL/GenBank/DDBJ databases">
        <authorList>
            <person name="Jaros S."/>
            <person name="Januszkiewicz K."/>
            <person name="Wedrychowicz H."/>
        </authorList>
    </citation>
    <scope>NUCLEOTIDE SEQUENCE [LARGE SCALE GENOMIC DNA]</scope>
    <source>
        <strain evidence="1 2">DSM 17737</strain>
    </source>
</reference>